<feature type="compositionally biased region" description="Low complexity" evidence="4">
    <location>
        <begin position="1"/>
        <end position="10"/>
    </location>
</feature>
<dbReference type="InterPro" id="IPR050109">
    <property type="entry name" value="HTH-type_TetR-like_transc_reg"/>
</dbReference>
<feature type="region of interest" description="Disordered" evidence="4">
    <location>
        <begin position="1"/>
        <end position="32"/>
    </location>
</feature>
<dbReference type="Proteomes" id="UP000192917">
    <property type="component" value="Unassembled WGS sequence"/>
</dbReference>
<dbReference type="RefSeq" id="WP_085121862.1">
    <property type="nucleotide sequence ID" value="NZ_FWZX01000004.1"/>
</dbReference>
<evidence type="ECO:0000256" key="3">
    <source>
        <dbReference type="PROSITE-ProRule" id="PRU00335"/>
    </source>
</evidence>
<proteinExistence type="predicted"/>
<dbReference type="Pfam" id="PF00440">
    <property type="entry name" value="TetR_N"/>
    <property type="match status" value="1"/>
</dbReference>
<dbReference type="PANTHER" id="PTHR30055">
    <property type="entry name" value="HTH-TYPE TRANSCRIPTIONAL REGULATOR RUTR"/>
    <property type="match status" value="1"/>
</dbReference>
<feature type="domain" description="HTH tetR-type" evidence="5">
    <location>
        <begin position="30"/>
        <end position="90"/>
    </location>
</feature>
<organism evidence="6 7">
    <name type="scientific">Tistlia consotensis USBA 355</name>
    <dbReference type="NCBI Taxonomy" id="560819"/>
    <lineage>
        <taxon>Bacteria</taxon>
        <taxon>Pseudomonadati</taxon>
        <taxon>Pseudomonadota</taxon>
        <taxon>Alphaproteobacteria</taxon>
        <taxon>Rhodospirillales</taxon>
        <taxon>Rhodovibrionaceae</taxon>
        <taxon>Tistlia</taxon>
    </lineage>
</organism>
<dbReference type="InterPro" id="IPR001647">
    <property type="entry name" value="HTH_TetR"/>
</dbReference>
<dbReference type="AlphaFoldDB" id="A0A1Y6BFX7"/>
<protein>
    <submittedName>
        <fullName evidence="6">Transcriptional regulator, TetR family</fullName>
    </submittedName>
</protein>
<keyword evidence="7" id="KW-1185">Reference proteome</keyword>
<dbReference type="PROSITE" id="PS50977">
    <property type="entry name" value="HTH_TETR_2"/>
    <property type="match status" value="1"/>
</dbReference>
<dbReference type="GO" id="GO:0000976">
    <property type="term" value="F:transcription cis-regulatory region binding"/>
    <property type="evidence" value="ECO:0007669"/>
    <property type="project" value="TreeGrafter"/>
</dbReference>
<evidence type="ECO:0000256" key="2">
    <source>
        <dbReference type="ARBA" id="ARBA00023125"/>
    </source>
</evidence>
<dbReference type="SUPFAM" id="SSF46689">
    <property type="entry name" value="Homeodomain-like"/>
    <property type="match status" value="1"/>
</dbReference>
<evidence type="ECO:0000256" key="4">
    <source>
        <dbReference type="SAM" id="MobiDB-lite"/>
    </source>
</evidence>
<keyword evidence="1" id="KW-0175">Coiled coil</keyword>
<sequence length="217" mass="23036">MDEASSAPGGAARGRARGRTGSQPRTKPAEQRRDDLMAAAEALFLEQGIEATTVEQITVAAGVAKGTFYLQFKTKEELLDALRRRFVERYLVELEVAIRELPANHHAARLGLWTAVTIGVFLDRDRQRRLLFQGPRDYAAAGGDAAVARLAELLAAGGRAGAWSLPDARAAAAFLFHGLCGLLDAGARPTGASLADTAAAIEDAAMVVVERLVLASD</sequence>
<dbReference type="STRING" id="560819.SAMN05428998_104160"/>
<evidence type="ECO:0000256" key="1">
    <source>
        <dbReference type="ARBA" id="ARBA00023054"/>
    </source>
</evidence>
<dbReference type="InterPro" id="IPR009057">
    <property type="entry name" value="Homeodomain-like_sf"/>
</dbReference>
<accession>A0A1Y6BFX7</accession>
<name>A0A1Y6BFX7_9PROT</name>
<keyword evidence="2 3" id="KW-0238">DNA-binding</keyword>
<reference evidence="6 7" key="1">
    <citation type="submission" date="2017-04" db="EMBL/GenBank/DDBJ databases">
        <authorList>
            <person name="Afonso C.L."/>
            <person name="Miller P.J."/>
            <person name="Scott M.A."/>
            <person name="Spackman E."/>
            <person name="Goraichik I."/>
            <person name="Dimitrov K.M."/>
            <person name="Suarez D.L."/>
            <person name="Swayne D.E."/>
        </authorList>
    </citation>
    <scope>NUCLEOTIDE SEQUENCE [LARGE SCALE GENOMIC DNA]</scope>
    <source>
        <strain evidence="6 7">USBA 355</strain>
    </source>
</reference>
<dbReference type="GO" id="GO:0003700">
    <property type="term" value="F:DNA-binding transcription factor activity"/>
    <property type="evidence" value="ECO:0007669"/>
    <property type="project" value="TreeGrafter"/>
</dbReference>
<dbReference type="PRINTS" id="PR00455">
    <property type="entry name" value="HTHTETR"/>
</dbReference>
<gene>
    <name evidence="6" type="ORF">SAMN05428998_104160</name>
</gene>
<evidence type="ECO:0000313" key="7">
    <source>
        <dbReference type="Proteomes" id="UP000192917"/>
    </source>
</evidence>
<dbReference type="EMBL" id="FWZX01000004">
    <property type="protein sequence ID" value="SMF08765.1"/>
    <property type="molecule type" value="Genomic_DNA"/>
</dbReference>
<evidence type="ECO:0000313" key="6">
    <source>
        <dbReference type="EMBL" id="SMF08765.1"/>
    </source>
</evidence>
<dbReference type="PANTHER" id="PTHR30055:SF183">
    <property type="entry name" value="NUCLEOID OCCLUSION FACTOR SLMA"/>
    <property type="match status" value="1"/>
</dbReference>
<feature type="DNA-binding region" description="H-T-H motif" evidence="3">
    <location>
        <begin position="53"/>
        <end position="72"/>
    </location>
</feature>
<dbReference type="Gene3D" id="1.10.357.10">
    <property type="entry name" value="Tetracycline Repressor, domain 2"/>
    <property type="match status" value="1"/>
</dbReference>
<evidence type="ECO:0000259" key="5">
    <source>
        <dbReference type="PROSITE" id="PS50977"/>
    </source>
</evidence>